<evidence type="ECO:0000313" key="1">
    <source>
        <dbReference type="Proteomes" id="UP000050741"/>
    </source>
</evidence>
<sequence length="129" mass="14255">MIFSASVWTPACVYGQFGYGQLGYGQLGYGQLGYGQLGYGQLGYGQLGYGQLNRVTKFIFAENRDVTFTNQTFNEAENGRFTPPLTNWFNVCCFEGSNGRFLARIQQSGISLTCCELNRSQGMPILPVS</sequence>
<accession>A0A183BQS0</accession>
<proteinExistence type="predicted"/>
<dbReference type="AlphaFoldDB" id="A0A183BQS0"/>
<dbReference type="Proteomes" id="UP000050741">
    <property type="component" value="Unassembled WGS sequence"/>
</dbReference>
<dbReference type="WBParaSite" id="GPLIN_000295600">
    <property type="protein sequence ID" value="GPLIN_000295600"/>
    <property type="gene ID" value="GPLIN_000295600"/>
</dbReference>
<keyword evidence="1" id="KW-1185">Reference proteome</keyword>
<reference evidence="1" key="2">
    <citation type="submission" date="2014-05" db="EMBL/GenBank/DDBJ databases">
        <title>The genome and life-stage specific transcriptomes of Globodera pallida elucidate key aspects of plant parasitism by a cyst nematode.</title>
        <authorList>
            <person name="Cotton J.A."/>
            <person name="Lilley C.J."/>
            <person name="Jones L.M."/>
            <person name="Kikuchi T."/>
            <person name="Reid A.J."/>
            <person name="Thorpe P."/>
            <person name="Tsai I.J."/>
            <person name="Beasley H."/>
            <person name="Blok V."/>
            <person name="Cock P.J.A."/>
            <person name="Van den Akker S.E."/>
            <person name="Holroyd N."/>
            <person name="Hunt M."/>
            <person name="Mantelin S."/>
            <person name="Naghra H."/>
            <person name="Pain A."/>
            <person name="Palomares-Rius J.E."/>
            <person name="Zarowiecki M."/>
            <person name="Berriman M."/>
            <person name="Jones J.T."/>
            <person name="Urwin P.E."/>
        </authorList>
    </citation>
    <scope>NUCLEOTIDE SEQUENCE [LARGE SCALE GENOMIC DNA]</scope>
    <source>
        <strain evidence="1">Lindley</strain>
    </source>
</reference>
<name>A0A183BQS0_GLOPA</name>
<reference evidence="2" key="3">
    <citation type="submission" date="2016-06" db="UniProtKB">
        <authorList>
            <consortium name="WormBaseParasite"/>
        </authorList>
    </citation>
    <scope>IDENTIFICATION</scope>
</reference>
<reference evidence="1" key="1">
    <citation type="submission" date="2013-12" db="EMBL/GenBank/DDBJ databases">
        <authorList>
            <person name="Aslett M."/>
        </authorList>
    </citation>
    <scope>NUCLEOTIDE SEQUENCE [LARGE SCALE GENOMIC DNA]</scope>
    <source>
        <strain evidence="1">Lindley</strain>
    </source>
</reference>
<protein>
    <submittedName>
        <fullName evidence="2">Uncharacterized protein</fullName>
    </submittedName>
</protein>
<evidence type="ECO:0000313" key="2">
    <source>
        <dbReference type="WBParaSite" id="GPLIN_000295600"/>
    </source>
</evidence>
<organism evidence="1 2">
    <name type="scientific">Globodera pallida</name>
    <name type="common">Potato cyst nematode worm</name>
    <name type="synonym">Heterodera pallida</name>
    <dbReference type="NCBI Taxonomy" id="36090"/>
    <lineage>
        <taxon>Eukaryota</taxon>
        <taxon>Metazoa</taxon>
        <taxon>Ecdysozoa</taxon>
        <taxon>Nematoda</taxon>
        <taxon>Chromadorea</taxon>
        <taxon>Rhabditida</taxon>
        <taxon>Tylenchina</taxon>
        <taxon>Tylenchomorpha</taxon>
        <taxon>Tylenchoidea</taxon>
        <taxon>Heteroderidae</taxon>
        <taxon>Heteroderinae</taxon>
        <taxon>Globodera</taxon>
    </lineage>
</organism>